<feature type="domain" description="FMN hydroxy acid dehydrogenase" evidence="3">
    <location>
        <begin position="1"/>
        <end position="170"/>
    </location>
</feature>
<evidence type="ECO:0000256" key="2">
    <source>
        <dbReference type="ARBA" id="ARBA00023002"/>
    </source>
</evidence>
<keyword evidence="5" id="KW-1185">Reference proteome</keyword>
<dbReference type="PROSITE" id="PS51349">
    <property type="entry name" value="FMN_HYDROXY_ACID_DH_2"/>
    <property type="match status" value="1"/>
</dbReference>
<evidence type="ECO:0000313" key="4">
    <source>
        <dbReference type="EMBL" id="MBL0888665.1"/>
    </source>
</evidence>
<dbReference type="InterPro" id="IPR013785">
    <property type="entry name" value="Aldolase_TIM"/>
</dbReference>
<evidence type="ECO:0000256" key="1">
    <source>
        <dbReference type="ARBA" id="ARBA00001917"/>
    </source>
</evidence>
<dbReference type="Gene3D" id="3.20.20.70">
    <property type="entry name" value="Aldolase class I"/>
    <property type="match status" value="1"/>
</dbReference>
<dbReference type="PANTHER" id="PTHR10578:SF143">
    <property type="entry name" value="FMN-DEPENDENT ALPHA-HYDROXY ACID DEHYDROGENASE PB1A11.03"/>
    <property type="match status" value="1"/>
</dbReference>
<comment type="caution">
    <text evidence="4">The sequence shown here is derived from an EMBL/GenBank/DDBJ whole genome shotgun (WGS) entry which is preliminary data.</text>
</comment>
<dbReference type="PANTHER" id="PTHR10578">
    <property type="entry name" value="S -2-HYDROXY-ACID OXIDASE-RELATED"/>
    <property type="match status" value="1"/>
</dbReference>
<dbReference type="InterPro" id="IPR000262">
    <property type="entry name" value="FMN-dep_DH"/>
</dbReference>
<evidence type="ECO:0000259" key="3">
    <source>
        <dbReference type="PROSITE" id="PS51349"/>
    </source>
</evidence>
<accession>A0ABS1LR09</accession>
<dbReference type="InterPro" id="IPR008259">
    <property type="entry name" value="FMN_hydac_DH_AS"/>
</dbReference>
<feature type="non-terminal residue" evidence="4">
    <location>
        <position position="1"/>
    </location>
</feature>
<keyword evidence="2" id="KW-0560">Oxidoreductase</keyword>
<dbReference type="Pfam" id="PF01070">
    <property type="entry name" value="FMN_dh"/>
    <property type="match status" value="1"/>
</dbReference>
<dbReference type="EMBL" id="JABBYC010000070">
    <property type="protein sequence ID" value="MBL0888665.1"/>
    <property type="molecule type" value="Genomic_DNA"/>
</dbReference>
<dbReference type="RefSeq" id="WP_201851013.1">
    <property type="nucleotide sequence ID" value="NZ_JABBYC010000070.1"/>
</dbReference>
<dbReference type="Proteomes" id="UP000675409">
    <property type="component" value="Unassembled WGS sequence"/>
</dbReference>
<dbReference type="PROSITE" id="PS00557">
    <property type="entry name" value="FMN_HYDROXY_ACID_DH_1"/>
    <property type="match status" value="1"/>
</dbReference>
<comment type="cofactor">
    <cofactor evidence="1">
        <name>FMN</name>
        <dbReference type="ChEBI" id="CHEBI:58210"/>
    </cofactor>
</comment>
<gene>
    <name evidence="4" type="ORF">HGK34_20690</name>
</gene>
<reference evidence="4 5" key="1">
    <citation type="journal article" date="2021" name="Arch. Microbiol.">
        <title>Myceligenerans indicum sp. nov., an actinobacterium isolated from mangrove sediment of Sundarbans, India.</title>
        <authorList>
            <person name="Asha K."/>
            <person name="Bhadury P."/>
        </authorList>
    </citation>
    <scope>NUCLEOTIDE SEQUENCE [LARGE SCALE GENOMIC DNA]</scope>
    <source>
        <strain evidence="4 5">I2</strain>
    </source>
</reference>
<protein>
    <submittedName>
        <fullName evidence="4">Lactate 2-monooxygenase</fullName>
    </submittedName>
</protein>
<organism evidence="4 5">
    <name type="scientific">Myceligenerans indicum</name>
    <dbReference type="NCBI Taxonomy" id="2593663"/>
    <lineage>
        <taxon>Bacteria</taxon>
        <taxon>Bacillati</taxon>
        <taxon>Actinomycetota</taxon>
        <taxon>Actinomycetes</taxon>
        <taxon>Micrococcales</taxon>
        <taxon>Promicromonosporaceae</taxon>
        <taxon>Myceligenerans</taxon>
    </lineage>
</organism>
<proteinExistence type="predicted"/>
<dbReference type="InterPro" id="IPR037396">
    <property type="entry name" value="FMN_HAD"/>
</dbReference>
<evidence type="ECO:0000313" key="5">
    <source>
        <dbReference type="Proteomes" id="UP000675409"/>
    </source>
</evidence>
<name>A0ABS1LR09_9MICO</name>
<sequence>MCIRDSVDTFLDTFSDPTLTWPDLARLRALTDLPILIKGIQTPDDATTALDHGATGIIVSNHGGRQLDNAPASLDALPAVAHAVRSHTPGAPVLFDSGIRTGADVFVALALGADAVLLGRPWVHGLALAGADGIHAVTQHVLAELDITMALAGTATAGDIGRHNLAGPRS</sequence>
<dbReference type="SUPFAM" id="SSF51395">
    <property type="entry name" value="FMN-linked oxidoreductases"/>
    <property type="match status" value="1"/>
</dbReference>